<organism evidence="1 2">
    <name type="scientific">Pseudomonas schmalbachii</name>
    <dbReference type="NCBI Taxonomy" id="2816993"/>
    <lineage>
        <taxon>Bacteria</taxon>
        <taxon>Pseudomonadati</taxon>
        <taxon>Pseudomonadota</taxon>
        <taxon>Gammaproteobacteria</taxon>
        <taxon>Pseudomonadales</taxon>
        <taxon>Pseudomonadaceae</taxon>
        <taxon>Pseudomonas</taxon>
    </lineage>
</organism>
<keyword evidence="2" id="KW-1185">Reference proteome</keyword>
<evidence type="ECO:0000313" key="2">
    <source>
        <dbReference type="Proteomes" id="UP000669060"/>
    </source>
</evidence>
<dbReference type="Proteomes" id="UP000669060">
    <property type="component" value="Unassembled WGS sequence"/>
</dbReference>
<name>A0ABS3TKI1_9PSED</name>
<dbReference type="RefSeq" id="WP_208311954.1">
    <property type="nucleotide sequence ID" value="NZ_JAELYA010000001.1"/>
</dbReference>
<protein>
    <submittedName>
        <fullName evidence="1">Uncharacterized protein</fullName>
    </submittedName>
</protein>
<accession>A0ABS3TKI1</accession>
<sequence>MNVDIHPEVLKELEYIVELHAKHGAPNPMQTVEQLVAFVLASIADGSRRPGAWERQMLDMMGLVANCPEHCEYRRQYGRP</sequence>
<comment type="caution">
    <text evidence="1">The sequence shown here is derived from an EMBL/GenBank/DDBJ whole genome shotgun (WGS) entry which is preliminary data.</text>
</comment>
<proteinExistence type="predicted"/>
<gene>
    <name evidence="1" type="ORF">JFY56_02850</name>
</gene>
<dbReference type="EMBL" id="JAELYA010000001">
    <property type="protein sequence ID" value="MBO3274156.1"/>
    <property type="molecule type" value="Genomic_DNA"/>
</dbReference>
<reference evidence="1 2" key="1">
    <citation type="submission" date="2020-12" db="EMBL/GenBank/DDBJ databases">
        <title>Pseudomonas schmalbachii sp. nov. isolated from millipede gut.</title>
        <authorList>
            <person name="Shelomi M."/>
        </authorList>
    </citation>
    <scope>NUCLEOTIDE SEQUENCE [LARGE SCALE GENOMIC DNA]</scope>
    <source>
        <strain evidence="1 2">Milli4</strain>
    </source>
</reference>
<evidence type="ECO:0000313" key="1">
    <source>
        <dbReference type="EMBL" id="MBO3274156.1"/>
    </source>
</evidence>